<evidence type="ECO:0000259" key="3">
    <source>
        <dbReference type="PROSITE" id="PS50158"/>
    </source>
</evidence>
<feature type="compositionally biased region" description="Polar residues" evidence="2">
    <location>
        <begin position="350"/>
        <end position="364"/>
    </location>
</feature>
<dbReference type="InterPro" id="IPR021109">
    <property type="entry name" value="Peptidase_aspartic_dom_sf"/>
</dbReference>
<dbReference type="Gene3D" id="4.10.60.10">
    <property type="entry name" value="Zinc finger, CCHC-type"/>
    <property type="match status" value="1"/>
</dbReference>
<feature type="region of interest" description="Disordered" evidence="2">
    <location>
        <begin position="1"/>
        <end position="37"/>
    </location>
</feature>
<feature type="compositionally biased region" description="Basic and acidic residues" evidence="2">
    <location>
        <begin position="328"/>
        <end position="345"/>
    </location>
</feature>
<dbReference type="InterPro" id="IPR001878">
    <property type="entry name" value="Znf_CCHC"/>
</dbReference>
<sequence>MPKKKTANSPFKMPLIPPGAQKETEDSDHNPPATPINMREYRKEAREELKASGHSVWKPTEGGTSFAEHLVSMERLMHMIGISMSSPAAYFLLLYSVDSSVRHGLPPCDLTLGSPGELYECLKAELKQRHFDPTDVLALRHSFNTLAQGTSVSLTKHLSIIDDLVNRLRLQGDVVSDENIFDCICSSVRDPYADWALAYRLDGVSLNEARLRMTGRAKHHERRPPTHLFRQVPLEETAAAAATTTASDEKLVLDYGWILREGRCFRCLERNHSAVRCTKELPAFLSRRCLCCGRTGHQRSDCRLLIGKKVVCGRCGQQGHTPSVCRSPPKESKEGDGKTGDKTTTEETGAASTVVVQGAQSAKGNHSEEKNNHRSDDSENEDCTKPSNTSWLHMVLDDPCDAALTDPTTCHGTSLYTDELSDPTPLITDIKLLPEDCQDSGHSSKALVDTGAGRSFIRSSTLSSLPESLIVELRDVQVSVMVANKEKFICSKAVLLNVATPQLTKPIWFLIVKDLSFPLILGLDAIRRLQLLIYASPEAVLLKAGVNEHVVRQCAGNGKQHAVDAEANRSHFHCYPGDVVLSNEVADEESSSEKYEVDFNLVMQGAVEERTPSFDEAYWSNFGHHQDEERALNFHSSCVPLNGVSAECSSKFCSSEKDSLFIGYTRDANHVNEDGSTSSVQRFTYRVPWVRRLPKPSNREIKNAIDRDDARRNRLEKSGQLESYAQVFDTYIEKGILVEVDETDYSKVTGILNHFPVARDSSPTTPVRPVLNGSIYRGVIGTGFKNKKQEDAGSPPQEVLGMLWMPGDQLKNAPGPDLPPPVLMRDSNAGHGTERAATTCRDLMSIVAKMYDPCGINNNMILAMRLIGP</sequence>
<proteinExistence type="predicted"/>
<comment type="caution">
    <text evidence="4">The sequence shown here is derived from an EMBL/GenBank/DDBJ whole genome shotgun (WGS) entry which is preliminary data.</text>
</comment>
<feature type="compositionally biased region" description="Basic and acidic residues" evidence="2">
    <location>
        <begin position="365"/>
        <end position="377"/>
    </location>
</feature>
<feature type="region of interest" description="Disordered" evidence="2">
    <location>
        <begin position="316"/>
        <end position="386"/>
    </location>
</feature>
<feature type="non-terminal residue" evidence="4">
    <location>
        <position position="869"/>
    </location>
</feature>
<protein>
    <recommendedName>
        <fullName evidence="3">CCHC-type domain-containing protein</fullName>
    </recommendedName>
</protein>
<organism evidence="4 5">
    <name type="scientific">Perkinsus chesapeaki</name>
    <name type="common">Clam parasite</name>
    <name type="synonym">Perkinsus andrewsi</name>
    <dbReference type="NCBI Taxonomy" id="330153"/>
    <lineage>
        <taxon>Eukaryota</taxon>
        <taxon>Sar</taxon>
        <taxon>Alveolata</taxon>
        <taxon>Perkinsozoa</taxon>
        <taxon>Perkinsea</taxon>
        <taxon>Perkinsida</taxon>
        <taxon>Perkinsidae</taxon>
        <taxon>Perkinsus</taxon>
    </lineage>
</organism>
<keyword evidence="1" id="KW-0863">Zinc-finger</keyword>
<dbReference type="EMBL" id="JAAPAO010000653">
    <property type="protein sequence ID" value="KAF4655499.1"/>
    <property type="molecule type" value="Genomic_DNA"/>
</dbReference>
<feature type="domain" description="CCHC-type" evidence="3">
    <location>
        <begin position="287"/>
        <end position="303"/>
    </location>
</feature>
<reference evidence="4 5" key="1">
    <citation type="submission" date="2020-04" db="EMBL/GenBank/DDBJ databases">
        <title>Perkinsus chesapeaki whole genome sequence.</title>
        <authorList>
            <person name="Bogema D.R."/>
        </authorList>
    </citation>
    <scope>NUCLEOTIDE SEQUENCE [LARGE SCALE GENOMIC DNA]</scope>
    <source>
        <strain evidence="4">ATCC PRA-425</strain>
    </source>
</reference>
<evidence type="ECO:0000256" key="1">
    <source>
        <dbReference type="PROSITE-ProRule" id="PRU00047"/>
    </source>
</evidence>
<dbReference type="GO" id="GO:0003676">
    <property type="term" value="F:nucleic acid binding"/>
    <property type="evidence" value="ECO:0007669"/>
    <property type="project" value="InterPro"/>
</dbReference>
<dbReference type="SUPFAM" id="SSF50630">
    <property type="entry name" value="Acid proteases"/>
    <property type="match status" value="1"/>
</dbReference>
<evidence type="ECO:0000313" key="5">
    <source>
        <dbReference type="Proteomes" id="UP000591131"/>
    </source>
</evidence>
<name>A0A7J6L8J3_PERCH</name>
<dbReference type="OrthoDB" id="416987at2759"/>
<dbReference type="SUPFAM" id="SSF57756">
    <property type="entry name" value="Retrovirus zinc finger-like domains"/>
    <property type="match status" value="1"/>
</dbReference>
<evidence type="ECO:0000256" key="2">
    <source>
        <dbReference type="SAM" id="MobiDB-lite"/>
    </source>
</evidence>
<dbReference type="Gene3D" id="2.40.70.10">
    <property type="entry name" value="Acid Proteases"/>
    <property type="match status" value="1"/>
</dbReference>
<keyword evidence="1" id="KW-0479">Metal-binding</keyword>
<dbReference type="PROSITE" id="PS50158">
    <property type="entry name" value="ZF_CCHC"/>
    <property type="match status" value="1"/>
</dbReference>
<dbReference type="GO" id="GO:0008270">
    <property type="term" value="F:zinc ion binding"/>
    <property type="evidence" value="ECO:0007669"/>
    <property type="project" value="UniProtKB-KW"/>
</dbReference>
<dbReference type="CDD" id="cd00303">
    <property type="entry name" value="retropepsin_like"/>
    <property type="match status" value="1"/>
</dbReference>
<accession>A0A7J6L8J3</accession>
<keyword evidence="5" id="KW-1185">Reference proteome</keyword>
<dbReference type="Proteomes" id="UP000591131">
    <property type="component" value="Unassembled WGS sequence"/>
</dbReference>
<dbReference type="AlphaFoldDB" id="A0A7J6L8J3"/>
<dbReference type="SMART" id="SM00343">
    <property type="entry name" value="ZnF_C2HC"/>
    <property type="match status" value="3"/>
</dbReference>
<keyword evidence="1" id="KW-0862">Zinc</keyword>
<dbReference type="InterPro" id="IPR036875">
    <property type="entry name" value="Znf_CCHC_sf"/>
</dbReference>
<gene>
    <name evidence="4" type="ORF">FOL47_009410</name>
</gene>
<evidence type="ECO:0000313" key="4">
    <source>
        <dbReference type="EMBL" id="KAF4655499.1"/>
    </source>
</evidence>